<dbReference type="Proteomes" id="UP000004995">
    <property type="component" value="Unassembled WGS sequence"/>
</dbReference>
<accession>K3Y429</accession>
<dbReference type="EnsemblPlants" id="KQL10022">
    <property type="protein sequence ID" value="KQL10022"/>
    <property type="gene ID" value="SETIT_008967mg"/>
</dbReference>
<dbReference type="HOGENOM" id="CLU_3351958_0_0_1"/>
<dbReference type="EMBL" id="AGNK02002305">
    <property type="status" value="NOT_ANNOTATED_CDS"/>
    <property type="molecule type" value="Genomic_DNA"/>
</dbReference>
<name>K3Y429_SETIT</name>
<dbReference type="Gramene" id="KQL10022">
    <property type="protein sequence ID" value="KQL10022"/>
    <property type="gene ID" value="SETIT_008967mg"/>
</dbReference>
<reference evidence="2" key="1">
    <citation type="journal article" date="2012" name="Nat. Biotechnol.">
        <title>Reference genome sequence of the model plant Setaria.</title>
        <authorList>
            <person name="Bennetzen J.L."/>
            <person name="Schmutz J."/>
            <person name="Wang H."/>
            <person name="Percifield R."/>
            <person name="Hawkins J."/>
            <person name="Pontaroli A.C."/>
            <person name="Estep M."/>
            <person name="Feng L."/>
            <person name="Vaughn J.N."/>
            <person name="Grimwood J."/>
            <person name="Jenkins J."/>
            <person name="Barry K."/>
            <person name="Lindquist E."/>
            <person name="Hellsten U."/>
            <person name="Deshpande S."/>
            <person name="Wang X."/>
            <person name="Wu X."/>
            <person name="Mitros T."/>
            <person name="Triplett J."/>
            <person name="Yang X."/>
            <person name="Ye C.Y."/>
            <person name="Mauro-Herrera M."/>
            <person name="Wang L."/>
            <person name="Li P."/>
            <person name="Sharma M."/>
            <person name="Sharma R."/>
            <person name="Ronald P.C."/>
            <person name="Panaud O."/>
            <person name="Kellogg E.A."/>
            <person name="Brutnell T.P."/>
            <person name="Doust A.N."/>
            <person name="Tuskan G.A."/>
            <person name="Rokhsar D."/>
            <person name="Devos K.M."/>
        </authorList>
    </citation>
    <scope>NUCLEOTIDE SEQUENCE [LARGE SCALE GENOMIC DNA]</scope>
    <source>
        <strain evidence="2">cv. Yugu1</strain>
    </source>
</reference>
<evidence type="ECO:0000313" key="1">
    <source>
        <dbReference type="EnsemblPlants" id="KQL10022"/>
    </source>
</evidence>
<keyword evidence="2" id="KW-1185">Reference proteome</keyword>
<evidence type="ECO:0000313" key="2">
    <source>
        <dbReference type="Proteomes" id="UP000004995"/>
    </source>
</evidence>
<reference evidence="1" key="2">
    <citation type="submission" date="2018-08" db="UniProtKB">
        <authorList>
            <consortium name="EnsemblPlants"/>
        </authorList>
    </citation>
    <scope>IDENTIFICATION</scope>
    <source>
        <strain evidence="1">Yugu1</strain>
    </source>
</reference>
<protein>
    <submittedName>
        <fullName evidence="1">Uncharacterized protein</fullName>
    </submittedName>
</protein>
<dbReference type="InParanoid" id="K3Y429"/>
<proteinExistence type="predicted"/>
<organism evidence="1 2">
    <name type="scientific">Setaria italica</name>
    <name type="common">Foxtail millet</name>
    <name type="synonym">Panicum italicum</name>
    <dbReference type="NCBI Taxonomy" id="4555"/>
    <lineage>
        <taxon>Eukaryota</taxon>
        <taxon>Viridiplantae</taxon>
        <taxon>Streptophyta</taxon>
        <taxon>Embryophyta</taxon>
        <taxon>Tracheophyta</taxon>
        <taxon>Spermatophyta</taxon>
        <taxon>Magnoliopsida</taxon>
        <taxon>Liliopsida</taxon>
        <taxon>Poales</taxon>
        <taxon>Poaceae</taxon>
        <taxon>PACMAD clade</taxon>
        <taxon>Panicoideae</taxon>
        <taxon>Panicodae</taxon>
        <taxon>Paniceae</taxon>
        <taxon>Cenchrinae</taxon>
        <taxon>Setaria</taxon>
    </lineage>
</organism>
<sequence length="37" mass="4487">MKSQIKKQKSRSTFHHSSCHKILNRYSDHREKDCRVS</sequence>
<dbReference type="AlphaFoldDB" id="K3Y429"/>